<dbReference type="OrthoDB" id="6281600at2759"/>
<name>A0A448XAU1_9PLAT</name>
<dbReference type="EMBL" id="CAAALY010133616">
    <property type="protein sequence ID" value="VEL32378.1"/>
    <property type="molecule type" value="Genomic_DNA"/>
</dbReference>
<feature type="compositionally biased region" description="Basic and acidic residues" evidence="1">
    <location>
        <begin position="83"/>
        <end position="95"/>
    </location>
</feature>
<gene>
    <name evidence="2" type="ORF">PXEA_LOCUS25818</name>
</gene>
<organism evidence="2 3">
    <name type="scientific">Protopolystoma xenopodis</name>
    <dbReference type="NCBI Taxonomy" id="117903"/>
    <lineage>
        <taxon>Eukaryota</taxon>
        <taxon>Metazoa</taxon>
        <taxon>Spiralia</taxon>
        <taxon>Lophotrochozoa</taxon>
        <taxon>Platyhelminthes</taxon>
        <taxon>Monogenea</taxon>
        <taxon>Polyopisthocotylea</taxon>
        <taxon>Polystomatidea</taxon>
        <taxon>Polystomatidae</taxon>
        <taxon>Protopolystoma</taxon>
    </lineage>
</organism>
<proteinExistence type="predicted"/>
<reference evidence="2" key="1">
    <citation type="submission" date="2018-11" db="EMBL/GenBank/DDBJ databases">
        <authorList>
            <consortium name="Pathogen Informatics"/>
        </authorList>
    </citation>
    <scope>NUCLEOTIDE SEQUENCE</scope>
</reference>
<sequence length="95" mass="10706">MIGGYIDIILKKQKARDHPGILGDEESAMYEENVRAERATIIQHQRLPSRQRIPRRQQNGHDEIAVSQRNGTLASVAPSVARDQLDHVRLSEDPG</sequence>
<protein>
    <submittedName>
        <fullName evidence="2">Uncharacterized protein</fullName>
    </submittedName>
</protein>
<feature type="non-terminal residue" evidence="2">
    <location>
        <position position="95"/>
    </location>
</feature>
<dbReference type="Proteomes" id="UP000784294">
    <property type="component" value="Unassembled WGS sequence"/>
</dbReference>
<evidence type="ECO:0000256" key="1">
    <source>
        <dbReference type="SAM" id="MobiDB-lite"/>
    </source>
</evidence>
<keyword evidence="3" id="KW-1185">Reference proteome</keyword>
<dbReference type="AlphaFoldDB" id="A0A448XAU1"/>
<feature type="region of interest" description="Disordered" evidence="1">
    <location>
        <begin position="48"/>
        <end position="95"/>
    </location>
</feature>
<accession>A0A448XAU1</accession>
<comment type="caution">
    <text evidence="2">The sequence shown here is derived from an EMBL/GenBank/DDBJ whole genome shotgun (WGS) entry which is preliminary data.</text>
</comment>
<evidence type="ECO:0000313" key="2">
    <source>
        <dbReference type="EMBL" id="VEL32378.1"/>
    </source>
</evidence>
<evidence type="ECO:0000313" key="3">
    <source>
        <dbReference type="Proteomes" id="UP000784294"/>
    </source>
</evidence>